<reference evidence="3" key="1">
    <citation type="journal article" date="2011" name="PLoS Genet.">
        <title>Genomic analysis of the necrotrophic fungal pathogens Sclerotinia sclerotiorum and Botrytis cinerea.</title>
        <authorList>
            <person name="Amselem J."/>
            <person name="Cuomo C.A."/>
            <person name="van Kan J.A."/>
            <person name="Viaud M."/>
            <person name="Benito E.P."/>
            <person name="Couloux A."/>
            <person name="Coutinho P.M."/>
            <person name="de Vries R.P."/>
            <person name="Dyer P.S."/>
            <person name="Fillinger S."/>
            <person name="Fournier E."/>
            <person name="Gout L."/>
            <person name="Hahn M."/>
            <person name="Kohn L."/>
            <person name="Lapalu N."/>
            <person name="Plummer K.M."/>
            <person name="Pradier J.M."/>
            <person name="Quevillon E."/>
            <person name="Sharon A."/>
            <person name="Simon A."/>
            <person name="ten Have A."/>
            <person name="Tudzynski B."/>
            <person name="Tudzynski P."/>
            <person name="Wincker P."/>
            <person name="Andrew M."/>
            <person name="Anthouard V."/>
            <person name="Beever R.E."/>
            <person name="Beffa R."/>
            <person name="Benoit I."/>
            <person name="Bouzid O."/>
            <person name="Brault B."/>
            <person name="Chen Z."/>
            <person name="Choquer M."/>
            <person name="Collemare J."/>
            <person name="Cotton P."/>
            <person name="Danchin E.G."/>
            <person name="Da Silva C."/>
            <person name="Gautier A."/>
            <person name="Giraud C."/>
            <person name="Giraud T."/>
            <person name="Gonzalez C."/>
            <person name="Grossetete S."/>
            <person name="Guldener U."/>
            <person name="Henrissat B."/>
            <person name="Howlett B.J."/>
            <person name="Kodira C."/>
            <person name="Kretschmer M."/>
            <person name="Lappartient A."/>
            <person name="Leroch M."/>
            <person name="Levis C."/>
            <person name="Mauceli E."/>
            <person name="Neuveglise C."/>
            <person name="Oeser B."/>
            <person name="Pearson M."/>
            <person name="Poulain J."/>
            <person name="Poussereau N."/>
            <person name="Quesneville H."/>
            <person name="Rascle C."/>
            <person name="Schumacher J."/>
            <person name="Segurens B."/>
            <person name="Sexton A."/>
            <person name="Silva E."/>
            <person name="Sirven C."/>
            <person name="Soanes D.M."/>
            <person name="Talbot N.J."/>
            <person name="Templeton M."/>
            <person name="Yandava C."/>
            <person name="Yarden O."/>
            <person name="Zeng Q."/>
            <person name="Rollins J.A."/>
            <person name="Lebrun M.H."/>
            <person name="Dickman M."/>
        </authorList>
    </citation>
    <scope>NUCLEOTIDE SEQUENCE [LARGE SCALE GENOMIC DNA]</scope>
    <source>
        <strain evidence="3">T4</strain>
    </source>
</reference>
<dbReference type="HOGENOM" id="CLU_2037696_0_0_1"/>
<name>G2YWX3_BOTF4</name>
<dbReference type="Proteomes" id="UP000008177">
    <property type="component" value="Unplaced contigs"/>
</dbReference>
<dbReference type="AlphaFoldDB" id="G2YWX3"/>
<gene>
    <name evidence="2" type="ORF">BofuT4_P148210.1</name>
</gene>
<accession>G2YWX3</accession>
<protein>
    <submittedName>
        <fullName evidence="2">Uncharacterized protein</fullName>
    </submittedName>
</protein>
<evidence type="ECO:0000256" key="1">
    <source>
        <dbReference type="SAM" id="MobiDB-lite"/>
    </source>
</evidence>
<sequence length="121" mass="13697">MTWKTVEGSRLHRFLSYCLLCLYRWTEVPHSQRGISYRWDGAAAGLLLLLLSAVKFSSSLRPLMVLVLEDHHALRTDDRKRTITTCSPHFTFRMSHSPAAAAHEHLSVSPKRAHDRGSSVG</sequence>
<proteinExistence type="predicted"/>
<evidence type="ECO:0000313" key="2">
    <source>
        <dbReference type="EMBL" id="CCD56211.1"/>
    </source>
</evidence>
<dbReference type="EMBL" id="FQ790359">
    <property type="protein sequence ID" value="CCD56211.1"/>
    <property type="molecule type" value="Genomic_DNA"/>
</dbReference>
<evidence type="ECO:0000313" key="3">
    <source>
        <dbReference type="Proteomes" id="UP000008177"/>
    </source>
</evidence>
<feature type="region of interest" description="Disordered" evidence="1">
    <location>
        <begin position="101"/>
        <end position="121"/>
    </location>
</feature>
<dbReference type="InParanoid" id="G2YWX3"/>
<organism evidence="2 3">
    <name type="scientific">Botryotinia fuckeliana (strain T4)</name>
    <name type="common">Noble rot fungus</name>
    <name type="synonym">Botrytis cinerea</name>
    <dbReference type="NCBI Taxonomy" id="999810"/>
    <lineage>
        <taxon>Eukaryota</taxon>
        <taxon>Fungi</taxon>
        <taxon>Dikarya</taxon>
        <taxon>Ascomycota</taxon>
        <taxon>Pezizomycotina</taxon>
        <taxon>Leotiomycetes</taxon>
        <taxon>Helotiales</taxon>
        <taxon>Sclerotiniaceae</taxon>
        <taxon>Botrytis</taxon>
    </lineage>
</organism>